<dbReference type="EnsemblMetazoa" id="ADIR011616-RA">
    <property type="protein sequence ID" value="ADIR011616-PA"/>
    <property type="gene ID" value="ADIR011616"/>
</dbReference>
<evidence type="ECO:0000313" key="3">
    <source>
        <dbReference type="Proteomes" id="UP000075884"/>
    </source>
</evidence>
<dbReference type="VEuPathDB" id="VectorBase:ADIR011616"/>
<reference evidence="3" key="1">
    <citation type="submission" date="2013-03" db="EMBL/GenBank/DDBJ databases">
        <title>The Genome Sequence of Anopheles dirus WRAIR2.</title>
        <authorList>
            <consortium name="The Broad Institute Genomics Platform"/>
            <person name="Neafsey D.E."/>
            <person name="Walton C."/>
            <person name="Walker B."/>
            <person name="Young S.K."/>
            <person name="Zeng Q."/>
            <person name="Gargeya S."/>
            <person name="Fitzgerald M."/>
            <person name="Haas B."/>
            <person name="Abouelleil A."/>
            <person name="Allen A.W."/>
            <person name="Alvarado L."/>
            <person name="Arachchi H.M."/>
            <person name="Berlin A.M."/>
            <person name="Chapman S.B."/>
            <person name="Gainer-Dewar J."/>
            <person name="Goldberg J."/>
            <person name="Griggs A."/>
            <person name="Gujja S."/>
            <person name="Hansen M."/>
            <person name="Howarth C."/>
            <person name="Imamovic A."/>
            <person name="Ireland A."/>
            <person name="Larimer J."/>
            <person name="McCowan C."/>
            <person name="Murphy C."/>
            <person name="Pearson M."/>
            <person name="Poon T.W."/>
            <person name="Priest M."/>
            <person name="Roberts A."/>
            <person name="Saif S."/>
            <person name="Shea T."/>
            <person name="Sisk P."/>
            <person name="Sykes S."/>
            <person name="Wortman J."/>
            <person name="Nusbaum C."/>
            <person name="Birren B."/>
        </authorList>
    </citation>
    <scope>NUCLEOTIDE SEQUENCE [LARGE SCALE GENOMIC DNA]</scope>
    <source>
        <strain evidence="3">WRAIR2</strain>
    </source>
</reference>
<organism evidence="2 3">
    <name type="scientific">Anopheles dirus</name>
    <dbReference type="NCBI Taxonomy" id="7168"/>
    <lineage>
        <taxon>Eukaryota</taxon>
        <taxon>Metazoa</taxon>
        <taxon>Ecdysozoa</taxon>
        <taxon>Arthropoda</taxon>
        <taxon>Hexapoda</taxon>
        <taxon>Insecta</taxon>
        <taxon>Pterygota</taxon>
        <taxon>Neoptera</taxon>
        <taxon>Endopterygota</taxon>
        <taxon>Diptera</taxon>
        <taxon>Nematocera</taxon>
        <taxon>Culicoidea</taxon>
        <taxon>Culicidae</taxon>
        <taxon>Anophelinae</taxon>
        <taxon>Anopheles</taxon>
    </lineage>
</organism>
<feature type="chain" id="PRO_5008130481" evidence="1">
    <location>
        <begin position="22"/>
        <end position="138"/>
    </location>
</feature>
<keyword evidence="3" id="KW-1185">Reference proteome</keyword>
<proteinExistence type="predicted"/>
<dbReference type="AlphaFoldDB" id="A0A182NVB5"/>
<name>A0A182NVB5_9DIPT</name>
<sequence length="138" mass="15022">MNHTSIMFALVLMIAAVSVYAETGFYVPKAFYTIDENGYKSPLVYVDSIPFSSAFDDPLNFLMEFPNPGQGGNFQAVSITSGGPAGLDNRFDEHGQSAPATTINTFSSQNGHVTHMTHHIDKDGKVTSQTNKNTNKKN</sequence>
<evidence type="ECO:0000313" key="2">
    <source>
        <dbReference type="EnsemblMetazoa" id="ADIR011616-PA"/>
    </source>
</evidence>
<evidence type="ECO:0000256" key="1">
    <source>
        <dbReference type="SAM" id="SignalP"/>
    </source>
</evidence>
<accession>A0A182NVB5</accession>
<feature type="signal peptide" evidence="1">
    <location>
        <begin position="1"/>
        <end position="21"/>
    </location>
</feature>
<keyword evidence="1" id="KW-0732">Signal</keyword>
<dbReference type="Proteomes" id="UP000075884">
    <property type="component" value="Unassembled WGS sequence"/>
</dbReference>
<protein>
    <submittedName>
        <fullName evidence="2">Uncharacterized protein</fullName>
    </submittedName>
</protein>
<reference evidence="2" key="2">
    <citation type="submission" date="2020-05" db="UniProtKB">
        <authorList>
            <consortium name="EnsemblMetazoa"/>
        </authorList>
    </citation>
    <scope>IDENTIFICATION</scope>
    <source>
        <strain evidence="2">WRAIR2</strain>
    </source>
</reference>